<dbReference type="OrthoDB" id="9804747at2"/>
<evidence type="ECO:0000259" key="1">
    <source>
        <dbReference type="PROSITE" id="PS50113"/>
    </source>
</evidence>
<dbReference type="SMART" id="SM00267">
    <property type="entry name" value="GGDEF"/>
    <property type="match status" value="1"/>
</dbReference>
<protein>
    <submittedName>
        <fullName evidence="4">PAS domain S-box-containing protein/diguanylate cyclase (GGDEF) domain-containing protein</fullName>
    </submittedName>
</protein>
<dbReference type="CDD" id="cd00077">
    <property type="entry name" value="HDc"/>
    <property type="match status" value="1"/>
</dbReference>
<evidence type="ECO:0000259" key="2">
    <source>
        <dbReference type="PROSITE" id="PS50887"/>
    </source>
</evidence>
<dbReference type="PANTHER" id="PTHR43155:SF2">
    <property type="entry name" value="CYCLIC DI-GMP PHOSPHODIESTERASE PA4108"/>
    <property type="match status" value="1"/>
</dbReference>
<feature type="domain" description="GGDEF" evidence="2">
    <location>
        <begin position="270"/>
        <end position="398"/>
    </location>
</feature>
<dbReference type="InterPro" id="IPR029787">
    <property type="entry name" value="Nucleotide_cyclase"/>
</dbReference>
<dbReference type="InterPro" id="IPR000160">
    <property type="entry name" value="GGDEF_dom"/>
</dbReference>
<feature type="domain" description="PAC" evidence="1">
    <location>
        <begin position="183"/>
        <end position="241"/>
    </location>
</feature>
<dbReference type="InterPro" id="IPR003607">
    <property type="entry name" value="HD/PDEase_dom"/>
</dbReference>
<dbReference type="SUPFAM" id="SSF109604">
    <property type="entry name" value="HD-domain/PDEase-like"/>
    <property type="match status" value="1"/>
</dbReference>
<dbReference type="AlphaFoldDB" id="A0A1M5NG24"/>
<dbReference type="STRING" id="1121321.SAMN04488530_11036"/>
<dbReference type="Proteomes" id="UP000243255">
    <property type="component" value="Unassembled WGS sequence"/>
</dbReference>
<dbReference type="Pfam" id="PF08448">
    <property type="entry name" value="PAS_4"/>
    <property type="match status" value="1"/>
</dbReference>
<gene>
    <name evidence="4" type="ORF">SAMN04488530_11036</name>
</gene>
<proteinExistence type="predicted"/>
<dbReference type="PROSITE" id="PS50887">
    <property type="entry name" value="GGDEF"/>
    <property type="match status" value="1"/>
</dbReference>
<reference evidence="5" key="1">
    <citation type="submission" date="2016-11" db="EMBL/GenBank/DDBJ databases">
        <authorList>
            <person name="Varghese N."/>
            <person name="Submissions S."/>
        </authorList>
    </citation>
    <scope>NUCLEOTIDE SEQUENCE [LARGE SCALE GENOMIC DNA]</scope>
    <source>
        <strain evidence="5">DSM 2635</strain>
    </source>
</reference>
<accession>A0A1M5NG24</accession>
<dbReference type="NCBIfam" id="TIGR00254">
    <property type="entry name" value="GGDEF"/>
    <property type="match status" value="1"/>
</dbReference>
<dbReference type="Pfam" id="PF00990">
    <property type="entry name" value="GGDEF"/>
    <property type="match status" value="1"/>
</dbReference>
<dbReference type="PROSITE" id="PS50113">
    <property type="entry name" value="PAC"/>
    <property type="match status" value="1"/>
</dbReference>
<dbReference type="RefSeq" id="WP_084120232.1">
    <property type="nucleotide sequence ID" value="NZ_BAABCH010000101.1"/>
</dbReference>
<sequence length="577" mass="66478">MELITQIFEFIEFPIWIKDEYNEIIFINKSFKMSFNIDLSLGDISNEVIKTIRNIEESTKNILTREDNISSSIILNNKRYKHITFSYPETPNKLVSMLLETSNDVEFEKISYEKDILRLAIDNIPELIFYKDKNLRYVGVNKECEKFYTDRGVLSVIGKTDLELPLDKNFIETCNKHDKIVIESKETLYVEECIHTENSDECNIFETVKTPIIKNDGSVWGLVGVVRDITEQKKLEKKLRYLSYTDRLTDLYNRAYFDKKIEEIIEKKNFPIGVIIGDVNGLKMVNDTIGHLEGDLLLKEMSKVLTKACPDKGMVFRWGGDEFVTVLPNSSESECRSIMSKVNELCNKQKYDNFKLSIAQGFSLYNEKDSIDEVLRESEDKVYRQKILDNKSVRMSMVSTLKQTLQNKNIETEDHTKRVGEYCIKVGKKLGLDEETINTLALVARLHDIGKTGIPEDILLKPGKLTDDEYEIMKTHSEKGYRLALLMPELSHIARGILTHHERWDGKGYPLGLRGEEIPLIARIVSVVDAYDAMTNSSIYKKLVDKNLAIKELKSCSGKQFDPKIVNVFCEILIEES</sequence>
<dbReference type="EMBL" id="FQWX01000010">
    <property type="protein sequence ID" value="SHG88169.1"/>
    <property type="molecule type" value="Genomic_DNA"/>
</dbReference>
<dbReference type="Gene3D" id="1.10.3210.10">
    <property type="entry name" value="Hypothetical protein af1432"/>
    <property type="match status" value="1"/>
</dbReference>
<dbReference type="SUPFAM" id="SSF55073">
    <property type="entry name" value="Nucleotide cyclase"/>
    <property type="match status" value="1"/>
</dbReference>
<evidence type="ECO:0000313" key="4">
    <source>
        <dbReference type="EMBL" id="SHG88169.1"/>
    </source>
</evidence>
<dbReference type="CDD" id="cd01949">
    <property type="entry name" value="GGDEF"/>
    <property type="match status" value="1"/>
</dbReference>
<keyword evidence="5" id="KW-1185">Reference proteome</keyword>
<dbReference type="InterPro" id="IPR000014">
    <property type="entry name" value="PAS"/>
</dbReference>
<dbReference type="InterPro" id="IPR043128">
    <property type="entry name" value="Rev_trsase/Diguanyl_cyclase"/>
</dbReference>
<dbReference type="NCBIfam" id="TIGR00229">
    <property type="entry name" value="sensory_box"/>
    <property type="match status" value="1"/>
</dbReference>
<dbReference type="InterPro" id="IPR035965">
    <property type="entry name" value="PAS-like_dom_sf"/>
</dbReference>
<dbReference type="Gene3D" id="3.30.70.270">
    <property type="match status" value="1"/>
</dbReference>
<dbReference type="Pfam" id="PF13487">
    <property type="entry name" value="HD_5"/>
    <property type="match status" value="1"/>
</dbReference>
<organism evidence="4 5">
    <name type="scientific">Asaccharospora irregularis DSM 2635</name>
    <dbReference type="NCBI Taxonomy" id="1121321"/>
    <lineage>
        <taxon>Bacteria</taxon>
        <taxon>Bacillati</taxon>
        <taxon>Bacillota</taxon>
        <taxon>Clostridia</taxon>
        <taxon>Peptostreptococcales</taxon>
        <taxon>Peptostreptococcaceae</taxon>
        <taxon>Asaccharospora</taxon>
    </lineage>
</organism>
<dbReference type="SUPFAM" id="SSF55785">
    <property type="entry name" value="PYP-like sensor domain (PAS domain)"/>
    <property type="match status" value="1"/>
</dbReference>
<evidence type="ECO:0000313" key="5">
    <source>
        <dbReference type="Proteomes" id="UP000243255"/>
    </source>
</evidence>
<dbReference type="InterPro" id="IPR037522">
    <property type="entry name" value="HD_GYP_dom"/>
</dbReference>
<name>A0A1M5NG24_9FIRM</name>
<dbReference type="PROSITE" id="PS51832">
    <property type="entry name" value="HD_GYP"/>
    <property type="match status" value="1"/>
</dbReference>
<dbReference type="InterPro" id="IPR000700">
    <property type="entry name" value="PAS-assoc_C"/>
</dbReference>
<evidence type="ECO:0000259" key="3">
    <source>
        <dbReference type="PROSITE" id="PS51832"/>
    </source>
</evidence>
<dbReference type="SMART" id="SM00471">
    <property type="entry name" value="HDc"/>
    <property type="match status" value="1"/>
</dbReference>
<feature type="domain" description="HD-GYP" evidence="3">
    <location>
        <begin position="390"/>
        <end position="577"/>
    </location>
</feature>
<dbReference type="Gene3D" id="3.30.450.20">
    <property type="entry name" value="PAS domain"/>
    <property type="match status" value="1"/>
</dbReference>
<dbReference type="InterPro" id="IPR013656">
    <property type="entry name" value="PAS_4"/>
</dbReference>
<dbReference type="PANTHER" id="PTHR43155">
    <property type="entry name" value="CYCLIC DI-GMP PHOSPHODIESTERASE PA4108-RELATED"/>
    <property type="match status" value="1"/>
</dbReference>